<keyword evidence="4" id="KW-0949">S-adenosyl-L-methionine</keyword>
<dbReference type="EMBL" id="QFQP01000028">
    <property type="protein sequence ID" value="PZR07846.1"/>
    <property type="molecule type" value="Genomic_DNA"/>
</dbReference>
<dbReference type="Pfam" id="PF00588">
    <property type="entry name" value="SpoU_methylase"/>
    <property type="match status" value="1"/>
</dbReference>
<dbReference type="SUPFAM" id="SSF75217">
    <property type="entry name" value="alpha/beta knot"/>
    <property type="match status" value="1"/>
</dbReference>
<dbReference type="InterPro" id="IPR004384">
    <property type="entry name" value="RNA_MeTrfase_TrmJ/LasT"/>
</dbReference>
<gene>
    <name evidence="6" type="ORF">DI536_26135</name>
</gene>
<dbReference type="AlphaFoldDB" id="A0A2W5T6F1"/>
<dbReference type="InterPro" id="IPR029028">
    <property type="entry name" value="Alpha/beta_knot_MTases"/>
</dbReference>
<dbReference type="PANTHER" id="PTHR42786:SF1">
    <property type="entry name" value="TRNA (CYTIDINE_URIDINE-2'-O-)-METHYLTRANSFERASE TRMJ"/>
    <property type="match status" value="1"/>
</dbReference>
<evidence type="ECO:0000256" key="4">
    <source>
        <dbReference type="ARBA" id="ARBA00022691"/>
    </source>
</evidence>
<dbReference type="InterPro" id="IPR001537">
    <property type="entry name" value="SpoU_MeTrfase"/>
</dbReference>
<evidence type="ECO:0000256" key="2">
    <source>
        <dbReference type="ARBA" id="ARBA00022603"/>
    </source>
</evidence>
<feature type="domain" description="tRNA/rRNA methyltransferase SpoU type" evidence="5">
    <location>
        <begin position="5"/>
        <end position="151"/>
    </location>
</feature>
<evidence type="ECO:0000256" key="1">
    <source>
        <dbReference type="ARBA" id="ARBA00007228"/>
    </source>
</evidence>
<keyword evidence="2 6" id="KW-0489">Methyltransferase</keyword>
<keyword evidence="3 6" id="KW-0808">Transferase</keyword>
<evidence type="ECO:0000313" key="6">
    <source>
        <dbReference type="EMBL" id="PZR07846.1"/>
    </source>
</evidence>
<dbReference type="CDD" id="cd18093">
    <property type="entry name" value="SpoU-like_TrmJ"/>
    <property type="match status" value="1"/>
</dbReference>
<dbReference type="GO" id="GO:0002128">
    <property type="term" value="P:tRNA nucleoside ribose methylation"/>
    <property type="evidence" value="ECO:0007669"/>
    <property type="project" value="TreeGrafter"/>
</dbReference>
<comment type="similarity">
    <text evidence="1">Belongs to the class IV-like SAM-binding methyltransferase superfamily. RNA methyltransferase TrmH family.</text>
</comment>
<organism evidence="6 7">
    <name type="scientific">Archangium gephyra</name>
    <dbReference type="NCBI Taxonomy" id="48"/>
    <lineage>
        <taxon>Bacteria</taxon>
        <taxon>Pseudomonadati</taxon>
        <taxon>Myxococcota</taxon>
        <taxon>Myxococcia</taxon>
        <taxon>Myxococcales</taxon>
        <taxon>Cystobacterineae</taxon>
        <taxon>Archangiaceae</taxon>
        <taxon>Archangium</taxon>
    </lineage>
</organism>
<dbReference type="GO" id="GO:0005829">
    <property type="term" value="C:cytosol"/>
    <property type="evidence" value="ECO:0007669"/>
    <property type="project" value="TreeGrafter"/>
</dbReference>
<dbReference type="GO" id="GO:0003723">
    <property type="term" value="F:RNA binding"/>
    <property type="evidence" value="ECO:0007669"/>
    <property type="project" value="InterPro"/>
</dbReference>
<protein>
    <submittedName>
        <fullName evidence="6">rRNA methyltransferase</fullName>
    </submittedName>
</protein>
<evidence type="ECO:0000259" key="5">
    <source>
        <dbReference type="Pfam" id="PF00588"/>
    </source>
</evidence>
<evidence type="ECO:0000256" key="3">
    <source>
        <dbReference type="ARBA" id="ARBA00022679"/>
    </source>
</evidence>
<sequence length="235" mass="26114">MAPPRLVLLRPRNADNLGAIARAMKNFGLKDWVVVSPNPELLEGPGMNRLAVKSGDLLESVRRVDSFEEAIADCTWVVGTTMRYIEGRKRLTPRELATQVEERSDEKWALVFGDERHGLRNEDLDQCHALSFIPSSDEQPSLNLAQAVIVYGYELAMARRGDVQTNGPALADDATLRQLKSSLEAGLTSVGFLRQNADDRHAVEDLLQSLIRGRLTKKEAGLWIAAWRVAAKNAR</sequence>
<accession>A0A2W5T6F1</accession>
<reference evidence="6 7" key="1">
    <citation type="submission" date="2017-08" db="EMBL/GenBank/DDBJ databases">
        <title>Infants hospitalized years apart are colonized by the same room-sourced microbial strains.</title>
        <authorList>
            <person name="Brooks B."/>
            <person name="Olm M.R."/>
            <person name="Firek B.A."/>
            <person name="Baker R."/>
            <person name="Thomas B.C."/>
            <person name="Morowitz M.J."/>
            <person name="Banfield J.F."/>
        </authorList>
    </citation>
    <scope>NUCLEOTIDE SEQUENCE [LARGE SCALE GENOMIC DNA]</scope>
    <source>
        <strain evidence="6">S2_003_000_R2_14</strain>
    </source>
</reference>
<dbReference type="Proteomes" id="UP000249061">
    <property type="component" value="Unassembled WGS sequence"/>
</dbReference>
<dbReference type="GO" id="GO:0008173">
    <property type="term" value="F:RNA methyltransferase activity"/>
    <property type="evidence" value="ECO:0007669"/>
    <property type="project" value="InterPro"/>
</dbReference>
<dbReference type="InterPro" id="IPR029026">
    <property type="entry name" value="tRNA_m1G_MTases_N"/>
</dbReference>
<name>A0A2W5T6F1_9BACT</name>
<comment type="caution">
    <text evidence="6">The sequence shown here is derived from an EMBL/GenBank/DDBJ whole genome shotgun (WGS) entry which is preliminary data.</text>
</comment>
<dbReference type="Gene3D" id="3.40.1280.10">
    <property type="match status" value="1"/>
</dbReference>
<dbReference type="PIRSF" id="PIRSF004808">
    <property type="entry name" value="LasT"/>
    <property type="match status" value="1"/>
</dbReference>
<proteinExistence type="inferred from homology"/>
<evidence type="ECO:0000313" key="7">
    <source>
        <dbReference type="Proteomes" id="UP000249061"/>
    </source>
</evidence>
<dbReference type="PANTHER" id="PTHR42786">
    <property type="entry name" value="TRNA/RRNA METHYLTRANSFERASE"/>
    <property type="match status" value="1"/>
</dbReference>